<accession>A0A9P8A661</accession>
<feature type="compositionally biased region" description="Polar residues" evidence="1">
    <location>
        <begin position="628"/>
        <end position="647"/>
    </location>
</feature>
<feature type="compositionally biased region" description="Polar residues" evidence="1">
    <location>
        <begin position="36"/>
        <end position="51"/>
    </location>
</feature>
<feature type="compositionally biased region" description="Polar residues" evidence="1">
    <location>
        <begin position="923"/>
        <end position="939"/>
    </location>
</feature>
<feature type="compositionally biased region" description="Basic and acidic residues" evidence="1">
    <location>
        <begin position="351"/>
        <end position="360"/>
    </location>
</feature>
<feature type="region of interest" description="Disordered" evidence="1">
    <location>
        <begin position="345"/>
        <end position="415"/>
    </location>
</feature>
<feature type="compositionally biased region" description="Low complexity" evidence="1">
    <location>
        <begin position="52"/>
        <end position="63"/>
    </location>
</feature>
<dbReference type="InterPro" id="IPR045030">
    <property type="entry name" value="LYSM1-4"/>
</dbReference>
<feature type="region of interest" description="Disordered" evidence="1">
    <location>
        <begin position="1030"/>
        <end position="1069"/>
    </location>
</feature>
<dbReference type="Gene3D" id="3.10.350.10">
    <property type="entry name" value="LysM domain"/>
    <property type="match status" value="1"/>
</dbReference>
<feature type="compositionally biased region" description="Polar residues" evidence="1">
    <location>
        <begin position="832"/>
        <end position="841"/>
    </location>
</feature>
<dbReference type="EMBL" id="JAIFTL010000049">
    <property type="protein sequence ID" value="KAG9325082.1"/>
    <property type="molecule type" value="Genomic_DNA"/>
</dbReference>
<feature type="region of interest" description="Disordered" evidence="1">
    <location>
        <begin position="855"/>
        <end position="978"/>
    </location>
</feature>
<feature type="region of interest" description="Disordered" evidence="1">
    <location>
        <begin position="508"/>
        <end position="577"/>
    </location>
</feature>
<feature type="compositionally biased region" description="Low complexity" evidence="1">
    <location>
        <begin position="884"/>
        <end position="905"/>
    </location>
</feature>
<feature type="region of interest" description="Disordered" evidence="1">
    <location>
        <begin position="722"/>
        <end position="758"/>
    </location>
</feature>
<feature type="region of interest" description="Disordered" evidence="1">
    <location>
        <begin position="1"/>
        <end position="158"/>
    </location>
</feature>
<dbReference type="Proteomes" id="UP000717515">
    <property type="component" value="Unassembled WGS sequence"/>
</dbReference>
<evidence type="ECO:0000259" key="2">
    <source>
        <dbReference type="PROSITE" id="PS51782"/>
    </source>
</evidence>
<sequence length="1213" mass="129613">MRTHPPPLHGTTTTPHPDMSGEEANSVHLQDPLQATCASSKETARSQGRTPSGSSSNSNCNSSTKDDNRPEGSEDKQSSDHPLSTTDPTVRPHNMHHPLSFAADQGRTPDHHAAPDDVKETKNAQLGIRAHGSDRAGLTDSSTLHAASKSGADSAGPLAHLQAEPSATPSTTLAKTADLQWPPVTTTRAVSASASPLLLEPAVEATPLEKPVRQRPIPRHSFTAPPPSSQSRQQPLEHLTDMGPLEIERAIDSGVHWELGSSAAPELPLPAEPSALPRQLLHRPSTSSSTVLSDSSRSSSTKVDPLSTTDNSDQSSEAGSLTWRGDHPLLLGYTAEPDIMDEEDATVGTASRDHDQEPRLRNRQTSLRHKGHSMSVDNHQGSISRPPTEITFPASGPGARRRRNISKEAEDKDTVSYRGKSQVHSRAATEAAGKRVIIHQVCITDTLAGIALYYGIQVTVLKKCNKLWTNDSIHTRKYLYIPFEECTVARQAGVTIDESNHTVILPQRVQQNHHTRSGSLVPQSSHQEEHGSSFIGSIAETNGNTGRSGDDLPDTQPANGGGHIASGPPGMENSMSPLPISAVAAGMLPSSSSSAATPSPRLGTWNDPKSMVAPPLSSHAVTTTTLKADSRMGSSALTPRRANTFTSGARPASAMAPLSENLPDIMVVSPSMTHEALAARFKEMDLVSTEQQNRKSMALGQELRINPTHHRHRTTDLRQYAHLQKQPQKQADSARTSRSSSNAGSRRASSDVGPHETMASGVGALATAQVEGRHGGKGNYHAIEEEDDADQSQQQRHDESTFVTYGHHQHFYETDDAPDTGRGVGGREGLEPQSSSENGTTMLRRQELVTVPSGMLSFFPSPEHSKKLETPQSIARLPDRTDSYHSSSWSSSSTSSGSFRSLQRSQNGTPRTRGNRRAALDDQTFQPPTASESTRSGSSFHPPKMLSHDRRTVPSSAAHPAAVAGTDSGTKAAAHSKSVRVHQPYYGAQRWSLMGESLVDELLGAVRGPLQIARRMYNFTTHGFGTVLGGGNGGGKDADFDPPGLLRRSSSSARKPRSQRSREYRHSGVAIELDQTHTVPAAFATTTTTAAAIPSVTTTTAPVAVIKRSPVVTMVETPLPEGGTHRSSRRKNGSTGGHGRASSTGSTHSARKRSLRSSHPVNHSALMALVNELDKDKKEQDKKEANKEKNPTAAGPGAVGSPSPVVDILATSL</sequence>
<feature type="compositionally biased region" description="Polar residues" evidence="1">
    <location>
        <begin position="375"/>
        <end position="385"/>
    </location>
</feature>
<dbReference type="InterPro" id="IPR036779">
    <property type="entry name" value="LysM_dom_sf"/>
</dbReference>
<dbReference type="PROSITE" id="PS51782">
    <property type="entry name" value="LYSM"/>
    <property type="match status" value="1"/>
</dbReference>
<feature type="region of interest" description="Disordered" evidence="1">
    <location>
        <begin position="280"/>
        <end position="325"/>
    </location>
</feature>
<feature type="domain" description="LysM" evidence="2">
    <location>
        <begin position="437"/>
        <end position="481"/>
    </location>
</feature>
<feature type="region of interest" description="Disordered" evidence="1">
    <location>
        <begin position="1115"/>
        <end position="1213"/>
    </location>
</feature>
<dbReference type="InterPro" id="IPR018392">
    <property type="entry name" value="LysM"/>
</dbReference>
<feature type="region of interest" description="Disordered" evidence="1">
    <location>
        <begin position="628"/>
        <end position="651"/>
    </location>
</feature>
<protein>
    <recommendedName>
        <fullName evidence="2">LysM domain-containing protein</fullName>
    </recommendedName>
</protein>
<dbReference type="CDD" id="cd00118">
    <property type="entry name" value="LysM"/>
    <property type="match status" value="1"/>
</dbReference>
<feature type="region of interest" description="Disordered" evidence="1">
    <location>
        <begin position="589"/>
        <end position="608"/>
    </location>
</feature>
<dbReference type="PANTHER" id="PTHR20932">
    <property type="entry name" value="LYSM AND PUTATIVE PEPTIDOGLYCAN-BINDING DOMAIN-CONTAINING PROTEIN"/>
    <property type="match status" value="1"/>
</dbReference>
<feature type="compositionally biased region" description="Polar residues" evidence="1">
    <location>
        <begin position="306"/>
        <end position="319"/>
    </location>
</feature>
<name>A0A9P8A661_MORAP</name>
<dbReference type="SUPFAM" id="SSF54106">
    <property type="entry name" value="LysM domain"/>
    <property type="match status" value="1"/>
</dbReference>
<feature type="compositionally biased region" description="Basic and acidic residues" evidence="1">
    <location>
        <begin position="1172"/>
        <end position="1190"/>
    </location>
</feature>
<feature type="compositionally biased region" description="Basic and acidic residues" evidence="1">
    <location>
        <begin position="405"/>
        <end position="415"/>
    </location>
</feature>
<feature type="compositionally biased region" description="Basic and acidic residues" evidence="1">
    <location>
        <begin position="107"/>
        <end position="122"/>
    </location>
</feature>
<evidence type="ECO:0000313" key="4">
    <source>
        <dbReference type="Proteomes" id="UP000717515"/>
    </source>
</evidence>
<feature type="compositionally biased region" description="Low complexity" evidence="1">
    <location>
        <begin position="731"/>
        <end position="747"/>
    </location>
</feature>
<dbReference type="PANTHER" id="PTHR20932:SF8">
    <property type="entry name" value="LD22649P"/>
    <property type="match status" value="1"/>
</dbReference>
<feature type="region of interest" description="Disordered" evidence="1">
    <location>
        <begin position="812"/>
        <end position="841"/>
    </location>
</feature>
<organism evidence="3 4">
    <name type="scientific">Mortierella alpina</name>
    <name type="common">Oleaginous fungus</name>
    <name type="synonym">Mortierella renispora</name>
    <dbReference type="NCBI Taxonomy" id="64518"/>
    <lineage>
        <taxon>Eukaryota</taxon>
        <taxon>Fungi</taxon>
        <taxon>Fungi incertae sedis</taxon>
        <taxon>Mucoromycota</taxon>
        <taxon>Mortierellomycotina</taxon>
        <taxon>Mortierellomycetes</taxon>
        <taxon>Mortierellales</taxon>
        <taxon>Mortierellaceae</taxon>
        <taxon>Mortierella</taxon>
    </lineage>
</organism>
<proteinExistence type="predicted"/>
<evidence type="ECO:0000256" key="1">
    <source>
        <dbReference type="SAM" id="MobiDB-lite"/>
    </source>
</evidence>
<gene>
    <name evidence="3" type="ORF">KVV02_008554</name>
</gene>
<comment type="caution">
    <text evidence="3">The sequence shown here is derived from an EMBL/GenBank/DDBJ whole genome shotgun (WGS) entry which is preliminary data.</text>
</comment>
<feature type="compositionally biased region" description="Low complexity" evidence="1">
    <location>
        <begin position="953"/>
        <end position="964"/>
    </location>
</feature>
<feature type="compositionally biased region" description="Basic and acidic residues" evidence="1">
    <location>
        <begin position="64"/>
        <end position="79"/>
    </location>
</feature>
<feature type="region of interest" description="Disordered" evidence="1">
    <location>
        <begin position="205"/>
        <end position="235"/>
    </location>
</feature>
<dbReference type="AlphaFoldDB" id="A0A9P8A661"/>
<feature type="compositionally biased region" description="Low complexity" evidence="1">
    <location>
        <begin position="589"/>
        <end position="600"/>
    </location>
</feature>
<reference evidence="3" key="1">
    <citation type="submission" date="2021-07" db="EMBL/GenBank/DDBJ databases">
        <title>Draft genome of Mortierella alpina, strain LL118, isolated from an aspen leaf litter sample.</title>
        <authorList>
            <person name="Yang S."/>
            <person name="Vinatzer B.A."/>
        </authorList>
    </citation>
    <scope>NUCLEOTIDE SEQUENCE</scope>
    <source>
        <strain evidence="3">LL118</strain>
    </source>
</reference>
<feature type="compositionally biased region" description="Low complexity" evidence="1">
    <location>
        <begin position="285"/>
        <end position="301"/>
    </location>
</feature>
<evidence type="ECO:0000313" key="3">
    <source>
        <dbReference type="EMBL" id="KAG9325082.1"/>
    </source>
</evidence>